<name>A0A2V3J6N6_9FLOR</name>
<evidence type="ECO:0000256" key="4">
    <source>
        <dbReference type="ARBA" id="ARBA00023242"/>
    </source>
</evidence>
<feature type="domain" description="NLE" evidence="6">
    <location>
        <begin position="13"/>
        <end position="74"/>
    </location>
</feature>
<feature type="repeat" description="WD" evidence="5">
    <location>
        <begin position="107"/>
        <end position="139"/>
    </location>
</feature>
<evidence type="ECO:0000313" key="7">
    <source>
        <dbReference type="EMBL" id="PXF50088.1"/>
    </source>
</evidence>
<sequence>MESEKCTGATTTLIQLQSAEGQKAGGVLDVPLHSTPKQLTELLNHLLENEEPLPYAFFLRPSRTEINTSLEDALSTSSQTRETVAQIEYTPQSLFRVRPLTRCTASLPGHKEAVLVATFSPDATLIATGSGDTTVRLWSSHGQMPEATLEGHRDWVLALAFSPDAAKLASASKDGSVRVWDMTTKTGKALSSHRKWVTDLCWQPFHLDERCTLLVSSSKDSTLRIWNTANSTCAKLLAGHTAAVTTVVWSGEGVIYSASQDRTIKVWDPTTGLPTRSINAHGHWVNSMTLSTDYILKCGAFPALDEELGYAPKKMTMQEARQRYDDAKRKSTGGKERMVSGSDDFTLMLWEDIWRKEGNTKPITRMTGHQQLVNCVAFSPNGMYIASASFDKSVRLWDGTTGRFCYTFRGHVGAVYRLVWSADGRLLMSASKDSTCKVWDMRTRKLKMDLPGHSDEVYTVDWSTDGRRAVSAGKDKMVKIWHH</sequence>
<evidence type="ECO:0000256" key="2">
    <source>
        <dbReference type="ARBA" id="ARBA00022574"/>
    </source>
</evidence>
<dbReference type="Pfam" id="PF00400">
    <property type="entry name" value="WD40"/>
    <property type="match status" value="7"/>
</dbReference>
<dbReference type="Gene3D" id="2.130.10.10">
    <property type="entry name" value="YVTN repeat-like/Quinoprotein amine dehydrogenase"/>
    <property type="match status" value="1"/>
</dbReference>
<comment type="caution">
    <text evidence="7">The sequence shown here is derived from an EMBL/GenBank/DDBJ whole genome shotgun (WGS) entry which is preliminary data.</text>
</comment>
<evidence type="ECO:0000256" key="5">
    <source>
        <dbReference type="PROSITE-ProRule" id="PRU00221"/>
    </source>
</evidence>
<feature type="repeat" description="WD" evidence="5">
    <location>
        <begin position="190"/>
        <end position="236"/>
    </location>
</feature>
<dbReference type="AlphaFoldDB" id="A0A2V3J6N6"/>
<keyword evidence="8" id="KW-1185">Reference proteome</keyword>
<feature type="repeat" description="WD" evidence="5">
    <location>
        <begin position="408"/>
        <end position="449"/>
    </location>
</feature>
<keyword evidence="4" id="KW-0539">Nucleus</keyword>
<comment type="subcellular location">
    <subcellularLocation>
        <location evidence="1">Nucleus</location>
        <location evidence="1">Nucleolus</location>
    </subcellularLocation>
</comment>
<dbReference type="InterPro" id="IPR036322">
    <property type="entry name" value="WD40_repeat_dom_sf"/>
</dbReference>
<dbReference type="GO" id="GO:0005730">
    <property type="term" value="C:nucleolus"/>
    <property type="evidence" value="ECO:0007669"/>
    <property type="project" value="UniProtKB-SubCell"/>
</dbReference>
<dbReference type="PRINTS" id="PR00320">
    <property type="entry name" value="GPROTEINBRPT"/>
</dbReference>
<dbReference type="InterPro" id="IPR020472">
    <property type="entry name" value="WD40_PAC1"/>
</dbReference>
<evidence type="ECO:0000313" key="8">
    <source>
        <dbReference type="Proteomes" id="UP000247409"/>
    </source>
</evidence>
<reference evidence="7 8" key="1">
    <citation type="journal article" date="2018" name="Mol. Biol. Evol.">
        <title>Analysis of the draft genome of the red seaweed Gracilariopsis chorda provides insights into genome size evolution in Rhodophyta.</title>
        <authorList>
            <person name="Lee J."/>
            <person name="Yang E.C."/>
            <person name="Graf L."/>
            <person name="Yang J.H."/>
            <person name="Qiu H."/>
            <person name="Zel Zion U."/>
            <person name="Chan C.X."/>
            <person name="Stephens T.G."/>
            <person name="Weber A.P.M."/>
            <person name="Boo G.H."/>
            <person name="Boo S.M."/>
            <person name="Kim K.M."/>
            <person name="Shin Y."/>
            <person name="Jung M."/>
            <person name="Lee S.J."/>
            <person name="Yim H.S."/>
            <person name="Lee J.H."/>
            <person name="Bhattacharya D."/>
            <person name="Yoon H.S."/>
        </authorList>
    </citation>
    <scope>NUCLEOTIDE SEQUENCE [LARGE SCALE GENOMIC DNA]</scope>
    <source>
        <strain evidence="7 8">SKKU-2015</strain>
        <tissue evidence="7">Whole body</tissue>
    </source>
</reference>
<feature type="repeat" description="WD" evidence="5">
    <location>
        <begin position="366"/>
        <end position="407"/>
    </location>
</feature>
<dbReference type="GO" id="GO:0000027">
    <property type="term" value="P:ribosomal large subunit assembly"/>
    <property type="evidence" value="ECO:0007669"/>
    <property type="project" value="TreeGrafter"/>
</dbReference>
<protein>
    <submittedName>
        <fullName evidence="7">Notchless protein-like</fullName>
    </submittedName>
</protein>
<dbReference type="PANTHER" id="PTHR19848">
    <property type="entry name" value="WD40 REPEAT PROTEIN"/>
    <property type="match status" value="1"/>
</dbReference>
<evidence type="ECO:0000259" key="6">
    <source>
        <dbReference type="Pfam" id="PF08154"/>
    </source>
</evidence>
<dbReference type="SUPFAM" id="SSF50978">
    <property type="entry name" value="WD40 repeat-like"/>
    <property type="match status" value="1"/>
</dbReference>
<keyword evidence="3" id="KW-0677">Repeat</keyword>
<feature type="repeat" description="WD" evidence="5">
    <location>
        <begin position="450"/>
        <end position="483"/>
    </location>
</feature>
<dbReference type="PROSITE" id="PS50294">
    <property type="entry name" value="WD_REPEATS_REGION"/>
    <property type="match status" value="6"/>
</dbReference>
<feature type="repeat" description="WD" evidence="5">
    <location>
        <begin position="237"/>
        <end position="277"/>
    </location>
</feature>
<evidence type="ECO:0000256" key="1">
    <source>
        <dbReference type="ARBA" id="ARBA00004604"/>
    </source>
</evidence>
<feature type="repeat" description="WD" evidence="5">
    <location>
        <begin position="149"/>
        <end position="184"/>
    </location>
</feature>
<keyword evidence="2 5" id="KW-0853">WD repeat</keyword>
<gene>
    <name evidence="7" type="ORF">BWQ96_00248</name>
</gene>
<dbReference type="PROSITE" id="PS50082">
    <property type="entry name" value="WD_REPEATS_2"/>
    <property type="match status" value="7"/>
</dbReference>
<dbReference type="Pfam" id="PF08154">
    <property type="entry name" value="NLE"/>
    <property type="match status" value="1"/>
</dbReference>
<dbReference type="InterPro" id="IPR012972">
    <property type="entry name" value="NLE"/>
</dbReference>
<dbReference type="CDD" id="cd00200">
    <property type="entry name" value="WD40"/>
    <property type="match status" value="1"/>
</dbReference>
<organism evidence="7 8">
    <name type="scientific">Gracilariopsis chorda</name>
    <dbReference type="NCBI Taxonomy" id="448386"/>
    <lineage>
        <taxon>Eukaryota</taxon>
        <taxon>Rhodophyta</taxon>
        <taxon>Florideophyceae</taxon>
        <taxon>Rhodymeniophycidae</taxon>
        <taxon>Gracilariales</taxon>
        <taxon>Gracilariaceae</taxon>
        <taxon>Gracilariopsis</taxon>
    </lineage>
</organism>
<dbReference type="OrthoDB" id="10267436at2759"/>
<dbReference type="InterPro" id="IPR015943">
    <property type="entry name" value="WD40/YVTN_repeat-like_dom_sf"/>
</dbReference>
<proteinExistence type="predicted"/>
<evidence type="ECO:0000256" key="3">
    <source>
        <dbReference type="ARBA" id="ARBA00022737"/>
    </source>
</evidence>
<dbReference type="InterPro" id="IPR001680">
    <property type="entry name" value="WD40_rpt"/>
</dbReference>
<dbReference type="PROSITE" id="PS00678">
    <property type="entry name" value="WD_REPEATS_1"/>
    <property type="match status" value="2"/>
</dbReference>
<dbReference type="InterPro" id="IPR019775">
    <property type="entry name" value="WD40_repeat_CS"/>
</dbReference>
<dbReference type="STRING" id="448386.A0A2V3J6N6"/>
<dbReference type="Proteomes" id="UP000247409">
    <property type="component" value="Unassembled WGS sequence"/>
</dbReference>
<accession>A0A2V3J6N6</accession>
<dbReference type="SMART" id="SM00320">
    <property type="entry name" value="WD40"/>
    <property type="match status" value="8"/>
</dbReference>
<dbReference type="EMBL" id="NBIV01000001">
    <property type="protein sequence ID" value="PXF50088.1"/>
    <property type="molecule type" value="Genomic_DNA"/>
</dbReference>
<dbReference type="PANTHER" id="PTHR19848:SF0">
    <property type="entry name" value="NOTCHLESS PROTEIN HOMOLOG 1"/>
    <property type="match status" value="1"/>
</dbReference>